<sequence>MSSLSDFCGLPLLFCVGIFSSSSLPGSSGSSTVNFLPFPLPRPIALKTPEFSKIAAETPANDLLEQKKKQSNHEMKLQEHVDPDLFTSNIYLLATKISLNKKGQEQIQNSLPPEYRKLIKMKSWSLTEMTVEFFHQQKKKQGTEREKREIFYEEGKKRGDDYMAVEDGPME</sequence>
<dbReference type="AlphaFoldDB" id="A0A0V0HQZ6"/>
<reference evidence="2" key="1">
    <citation type="submission" date="2015-12" db="EMBL/GenBank/DDBJ databases">
        <title>Gene expression during late stages of embryo sac development: a critical building block for successful pollen-pistil interactions.</title>
        <authorList>
            <person name="Liu Y."/>
            <person name="Joly V."/>
            <person name="Sabar M."/>
            <person name="Matton D.P."/>
        </authorList>
    </citation>
    <scope>NUCLEOTIDE SEQUENCE</scope>
</reference>
<dbReference type="EMBL" id="GEDG01016132">
    <property type="protein sequence ID" value="JAP22833.1"/>
    <property type="molecule type" value="Transcribed_RNA"/>
</dbReference>
<accession>A0A0V0HQZ6</accession>
<name>A0A0V0HQZ6_SOLCH</name>
<feature type="signal peptide" evidence="1">
    <location>
        <begin position="1"/>
        <end position="29"/>
    </location>
</feature>
<protein>
    <submittedName>
        <fullName evidence="2">Putative ovule protein</fullName>
    </submittedName>
</protein>
<organism evidence="2">
    <name type="scientific">Solanum chacoense</name>
    <name type="common">Chaco potato</name>
    <dbReference type="NCBI Taxonomy" id="4108"/>
    <lineage>
        <taxon>Eukaryota</taxon>
        <taxon>Viridiplantae</taxon>
        <taxon>Streptophyta</taxon>
        <taxon>Embryophyta</taxon>
        <taxon>Tracheophyta</taxon>
        <taxon>Spermatophyta</taxon>
        <taxon>Magnoliopsida</taxon>
        <taxon>eudicotyledons</taxon>
        <taxon>Gunneridae</taxon>
        <taxon>Pentapetalae</taxon>
        <taxon>asterids</taxon>
        <taxon>lamiids</taxon>
        <taxon>Solanales</taxon>
        <taxon>Solanaceae</taxon>
        <taxon>Solanoideae</taxon>
        <taxon>Solaneae</taxon>
        <taxon>Solanum</taxon>
    </lineage>
</organism>
<keyword evidence="1" id="KW-0732">Signal</keyword>
<evidence type="ECO:0000256" key="1">
    <source>
        <dbReference type="SAM" id="SignalP"/>
    </source>
</evidence>
<proteinExistence type="predicted"/>
<evidence type="ECO:0000313" key="2">
    <source>
        <dbReference type="EMBL" id="JAP22833.1"/>
    </source>
</evidence>
<feature type="chain" id="PRO_5006866016" evidence="1">
    <location>
        <begin position="30"/>
        <end position="171"/>
    </location>
</feature>